<comment type="caution">
    <text evidence="2">The sequence shown here is derived from an EMBL/GenBank/DDBJ whole genome shotgun (WGS) entry which is preliminary data.</text>
</comment>
<keyword evidence="1" id="KW-0812">Transmembrane</keyword>
<evidence type="ECO:0000313" key="3">
    <source>
        <dbReference type="Proteomes" id="UP000812440"/>
    </source>
</evidence>
<name>A0A8T2JPA2_9PIPI</name>
<accession>A0A8T2JPA2</accession>
<dbReference type="Proteomes" id="UP000812440">
    <property type="component" value="Chromosome 8_10"/>
</dbReference>
<organism evidence="2 3">
    <name type="scientific">Hymenochirus boettgeri</name>
    <name type="common">Congo dwarf clawed frog</name>
    <dbReference type="NCBI Taxonomy" id="247094"/>
    <lineage>
        <taxon>Eukaryota</taxon>
        <taxon>Metazoa</taxon>
        <taxon>Chordata</taxon>
        <taxon>Craniata</taxon>
        <taxon>Vertebrata</taxon>
        <taxon>Euteleostomi</taxon>
        <taxon>Amphibia</taxon>
        <taxon>Batrachia</taxon>
        <taxon>Anura</taxon>
        <taxon>Pipoidea</taxon>
        <taxon>Pipidae</taxon>
        <taxon>Pipinae</taxon>
        <taxon>Hymenochirus</taxon>
    </lineage>
</organism>
<sequence>MCQGAIVVCPFLAAFICGWYLQPNLSFPLPIFNRHDRLKGAVVGKNLKGSRHKELHIKWTVYRTLILFHLWVVHFWMEIRTFI</sequence>
<feature type="transmembrane region" description="Helical" evidence="1">
    <location>
        <begin position="5"/>
        <end position="22"/>
    </location>
</feature>
<keyword evidence="1" id="KW-1133">Transmembrane helix</keyword>
<feature type="transmembrane region" description="Helical" evidence="1">
    <location>
        <begin position="59"/>
        <end position="77"/>
    </location>
</feature>
<gene>
    <name evidence="2" type="ORF">GDO86_013833</name>
</gene>
<protein>
    <submittedName>
        <fullName evidence="2">Uncharacterized protein</fullName>
    </submittedName>
</protein>
<proteinExistence type="predicted"/>
<evidence type="ECO:0000256" key="1">
    <source>
        <dbReference type="SAM" id="Phobius"/>
    </source>
</evidence>
<evidence type="ECO:0000313" key="2">
    <source>
        <dbReference type="EMBL" id="KAG8446112.1"/>
    </source>
</evidence>
<reference evidence="2" key="1">
    <citation type="thesis" date="2020" institute="ProQuest LLC" country="789 East Eisenhower Parkway, Ann Arbor, MI, USA">
        <title>Comparative Genomics and Chromosome Evolution.</title>
        <authorList>
            <person name="Mudd A.B."/>
        </authorList>
    </citation>
    <scope>NUCLEOTIDE SEQUENCE</scope>
    <source>
        <strain evidence="2">Female2</strain>
        <tissue evidence="2">Blood</tissue>
    </source>
</reference>
<keyword evidence="3" id="KW-1185">Reference proteome</keyword>
<keyword evidence="1" id="KW-0472">Membrane</keyword>
<dbReference type="AlphaFoldDB" id="A0A8T2JPA2"/>
<dbReference type="EMBL" id="JAACNH010000003">
    <property type="protein sequence ID" value="KAG8446112.1"/>
    <property type="molecule type" value="Genomic_DNA"/>
</dbReference>